<keyword evidence="1" id="KW-1133">Transmembrane helix</keyword>
<accession>A0A0B7BNV7</accession>
<evidence type="ECO:0000256" key="1">
    <source>
        <dbReference type="SAM" id="Phobius"/>
    </source>
</evidence>
<sequence>MMKWLRYLTGVPKVVGLKPDQITCIFFLEISWIVAGATVFVHNSQQMACHFLQRGTESDGETRCNEVRPTPLDIFFG</sequence>
<dbReference type="EMBL" id="HACG01047717">
    <property type="protein sequence ID" value="CEK94582.1"/>
    <property type="molecule type" value="Transcribed_RNA"/>
</dbReference>
<feature type="transmembrane region" description="Helical" evidence="1">
    <location>
        <begin position="21"/>
        <end position="41"/>
    </location>
</feature>
<dbReference type="AlphaFoldDB" id="A0A0B7BNV7"/>
<evidence type="ECO:0000313" key="3">
    <source>
        <dbReference type="EMBL" id="CEK94583.1"/>
    </source>
</evidence>
<dbReference type="EMBL" id="HACG01047718">
    <property type="protein sequence ID" value="CEK94583.1"/>
    <property type="molecule type" value="Transcribed_RNA"/>
</dbReference>
<evidence type="ECO:0000313" key="2">
    <source>
        <dbReference type="EMBL" id="CEK94582.1"/>
    </source>
</evidence>
<organism evidence="2">
    <name type="scientific">Arion vulgaris</name>
    <dbReference type="NCBI Taxonomy" id="1028688"/>
    <lineage>
        <taxon>Eukaryota</taxon>
        <taxon>Metazoa</taxon>
        <taxon>Spiralia</taxon>
        <taxon>Lophotrochozoa</taxon>
        <taxon>Mollusca</taxon>
        <taxon>Gastropoda</taxon>
        <taxon>Heterobranchia</taxon>
        <taxon>Euthyneura</taxon>
        <taxon>Panpulmonata</taxon>
        <taxon>Eupulmonata</taxon>
        <taxon>Stylommatophora</taxon>
        <taxon>Helicina</taxon>
        <taxon>Arionoidea</taxon>
        <taxon>Arionidae</taxon>
        <taxon>Arion</taxon>
    </lineage>
</organism>
<protein>
    <submittedName>
        <fullName evidence="2">Uncharacterized protein</fullName>
    </submittedName>
</protein>
<reference evidence="2" key="1">
    <citation type="submission" date="2014-12" db="EMBL/GenBank/DDBJ databases">
        <title>Insight into the proteome of Arion vulgaris.</title>
        <authorList>
            <person name="Aradska J."/>
            <person name="Bulat T."/>
            <person name="Smidak R."/>
            <person name="Sarate P."/>
            <person name="Gangsoo J."/>
            <person name="Sialana F."/>
            <person name="Bilban M."/>
            <person name="Lubec G."/>
        </authorList>
    </citation>
    <scope>NUCLEOTIDE SEQUENCE</scope>
    <source>
        <tissue evidence="2">Skin</tissue>
    </source>
</reference>
<keyword evidence="1" id="KW-0472">Membrane</keyword>
<gene>
    <name evidence="2" type="primary">ORF201690</name>
    <name evidence="3" type="synonym">ORF201698</name>
</gene>
<name>A0A0B7BNV7_9EUPU</name>
<proteinExistence type="predicted"/>
<keyword evidence="1" id="KW-0812">Transmembrane</keyword>